<proteinExistence type="predicted"/>
<sequence length="328" mass="35646">MSGDPVEESSVAVRQGFVQALQTAHTTAALMQRRGGEARSLAEHNLRMSNDAAREKRSVTEHEMRVFDAIEKAYQGRELHSAKVEEVRERIKRAGELHKRDLEYKKDQIERGEKDLDRRNTDSLLERGRRNAVHDKQIEGYKAREERAGELHKLDVEYKQLLIRIRRRAAGFSDTLTSAGEKGEAMASAAAFATAQATSDLSDTHRDAAAAFTERFAEDTGLDPSALTDDAASDSPHWEPNVAGAELLDNLTRLTEELSMAAHLDQGAAATNPDPTARGQVIDAVIAAAGADQDSADADPAADPTLDLNPDLAAEAAASSVSMLEPEP</sequence>
<protein>
    <submittedName>
        <fullName evidence="2">Uncharacterized protein</fullName>
    </submittedName>
</protein>
<evidence type="ECO:0000313" key="2">
    <source>
        <dbReference type="EMBL" id="TLG08724.1"/>
    </source>
</evidence>
<feature type="region of interest" description="Disordered" evidence="1">
    <location>
        <begin position="291"/>
        <end position="328"/>
    </location>
</feature>
<organism evidence="2 3">
    <name type="scientific">Nocardia cyriacigeorgica</name>
    <dbReference type="NCBI Taxonomy" id="135487"/>
    <lineage>
        <taxon>Bacteria</taxon>
        <taxon>Bacillati</taxon>
        <taxon>Actinomycetota</taxon>
        <taxon>Actinomycetes</taxon>
        <taxon>Mycobacteriales</taxon>
        <taxon>Nocardiaceae</taxon>
        <taxon>Nocardia</taxon>
    </lineage>
</organism>
<dbReference type="EMBL" id="VBUU01000017">
    <property type="protein sequence ID" value="TLG08724.1"/>
    <property type="molecule type" value="Genomic_DNA"/>
</dbReference>
<name>A0A5R8PCL5_9NOCA</name>
<feature type="region of interest" description="Disordered" evidence="1">
    <location>
        <begin position="216"/>
        <end position="240"/>
    </location>
</feature>
<dbReference type="Proteomes" id="UP000308349">
    <property type="component" value="Unassembled WGS sequence"/>
</dbReference>
<dbReference type="RefSeq" id="WP_138457049.1">
    <property type="nucleotide sequence ID" value="NZ_VBUU01000017.1"/>
</dbReference>
<evidence type="ECO:0000256" key="1">
    <source>
        <dbReference type="SAM" id="MobiDB-lite"/>
    </source>
</evidence>
<feature type="compositionally biased region" description="Low complexity" evidence="1">
    <location>
        <begin position="291"/>
        <end position="314"/>
    </location>
</feature>
<accession>A0A5R8PCL5</accession>
<dbReference type="AlphaFoldDB" id="A0A5R8PCL5"/>
<evidence type="ECO:0000313" key="3">
    <source>
        <dbReference type="Proteomes" id="UP000308349"/>
    </source>
</evidence>
<comment type="caution">
    <text evidence="2">The sequence shown here is derived from an EMBL/GenBank/DDBJ whole genome shotgun (WGS) entry which is preliminary data.</text>
</comment>
<gene>
    <name evidence="2" type="ORF">FEK35_17455</name>
</gene>
<reference evidence="2 3" key="1">
    <citation type="submission" date="2019-05" db="EMBL/GenBank/DDBJ databases">
        <title>Genomes sequences of two Nocardia cyriacigeorgica environmental isolates, type strains Nocardia asteroides ATCC 19247 and Nocardia cyriacigeorgica DSM 44484.</title>
        <authorList>
            <person name="Vautrin F."/>
            <person name="Bergeron E."/>
            <person name="Dubost A."/>
            <person name="Abrouk D."/>
            <person name="Rodriguez Nava V."/>
            <person name="Pujic P."/>
        </authorList>
    </citation>
    <scope>NUCLEOTIDE SEQUENCE [LARGE SCALE GENOMIC DNA]</scope>
    <source>
        <strain evidence="2 3">EML 1456</strain>
    </source>
</reference>
<dbReference type="OrthoDB" id="4531808at2"/>